<evidence type="ECO:0008006" key="3">
    <source>
        <dbReference type="Google" id="ProtNLM"/>
    </source>
</evidence>
<keyword evidence="2" id="KW-1185">Reference proteome</keyword>
<protein>
    <recommendedName>
        <fullName evidence="3">GLUG domain-containing protein</fullName>
    </recommendedName>
</protein>
<name>A0ABW5SWG4_9BACI</name>
<dbReference type="Gene3D" id="2.160.20.110">
    <property type="match status" value="1"/>
</dbReference>
<evidence type="ECO:0000313" key="1">
    <source>
        <dbReference type="EMBL" id="MFD2703921.1"/>
    </source>
</evidence>
<sequence>MIGTGTQSDPYVLETATDLTSVSNDDTTWSSYFELANDIDMEDGSITPIGYRGNGFTGSFDGKGYVISNLNITYENRAGIFGSIGFYATIKNLGADNVNVTSDDSQIGVIVGANYSSTVENCFVKNSTVSGAGSQVGGIIGYGNNPKAINCNVLNVNVEGESEVGGFYGYAQSDDSSYFTENCYAVATVVKSTMTDSTYGGFVGSINTNSGYRHDFTDCYYDFEYFGEQKDGASGEDVSPKTTPEMQTQSTYSGWNFDEIWTINDGEYPTLQVFIDESTLPVQESVEVSTFIPSIESNTTKTKVTAKNTDTYINTIQSKSERHLKTTRSIMTYTSPIYSNATQSHRSVRTSDVGVQSWLFPIHSGTKRVAKGHINATSYIEKIVGSVNVPTQDIVVNATVSYIENPTNTVIQQNPTYTIVQENPSDVEVVK</sequence>
<proteinExistence type="predicted"/>
<accession>A0ABW5SWG4</accession>
<reference evidence="2" key="1">
    <citation type="journal article" date="2019" name="Int. J. Syst. Evol. Microbiol.">
        <title>The Global Catalogue of Microorganisms (GCM) 10K type strain sequencing project: providing services to taxonomists for standard genome sequencing and annotation.</title>
        <authorList>
            <consortium name="The Broad Institute Genomics Platform"/>
            <consortium name="The Broad Institute Genome Sequencing Center for Infectious Disease"/>
            <person name="Wu L."/>
            <person name="Ma J."/>
        </authorList>
    </citation>
    <scope>NUCLEOTIDE SEQUENCE [LARGE SCALE GENOMIC DNA]</scope>
    <source>
        <strain evidence="2">KCTC 33792</strain>
    </source>
</reference>
<comment type="caution">
    <text evidence="1">The sequence shown here is derived from an EMBL/GenBank/DDBJ whole genome shotgun (WGS) entry which is preliminary data.</text>
</comment>
<gene>
    <name evidence="1" type="ORF">ACFSUB_00455</name>
</gene>
<dbReference type="Proteomes" id="UP001597520">
    <property type="component" value="Unassembled WGS sequence"/>
</dbReference>
<dbReference type="EMBL" id="JBHUML010000002">
    <property type="protein sequence ID" value="MFD2703921.1"/>
    <property type="molecule type" value="Genomic_DNA"/>
</dbReference>
<dbReference type="RefSeq" id="WP_380711226.1">
    <property type="nucleotide sequence ID" value="NZ_JBHUML010000002.1"/>
</dbReference>
<evidence type="ECO:0000313" key="2">
    <source>
        <dbReference type="Proteomes" id="UP001597520"/>
    </source>
</evidence>
<organism evidence="1 2">
    <name type="scientific">Salibacterium lacus</name>
    <dbReference type="NCBI Taxonomy" id="1898109"/>
    <lineage>
        <taxon>Bacteria</taxon>
        <taxon>Bacillati</taxon>
        <taxon>Bacillota</taxon>
        <taxon>Bacilli</taxon>
        <taxon>Bacillales</taxon>
        <taxon>Bacillaceae</taxon>
    </lineage>
</organism>